<evidence type="ECO:0000313" key="3">
    <source>
        <dbReference type="Proteomes" id="UP000242415"/>
    </source>
</evidence>
<proteinExistence type="predicted"/>
<dbReference type="AlphaFoldDB" id="A0A1H3G203"/>
<dbReference type="InterPro" id="IPR006311">
    <property type="entry name" value="TAT_signal"/>
</dbReference>
<dbReference type="STRING" id="405436.SAMN05444365_101252"/>
<evidence type="ECO:0000313" key="2">
    <source>
        <dbReference type="EMBL" id="SDX97372.1"/>
    </source>
</evidence>
<name>A0A1H3G203_9ACTN</name>
<accession>A0A1H3G203</accession>
<keyword evidence="1" id="KW-0732">Signal</keyword>
<organism evidence="2 3">
    <name type="scientific">Micromonospora pattaloongensis</name>
    <dbReference type="NCBI Taxonomy" id="405436"/>
    <lineage>
        <taxon>Bacteria</taxon>
        <taxon>Bacillati</taxon>
        <taxon>Actinomycetota</taxon>
        <taxon>Actinomycetes</taxon>
        <taxon>Micromonosporales</taxon>
        <taxon>Micromonosporaceae</taxon>
        <taxon>Micromonospora</taxon>
    </lineage>
</organism>
<dbReference type="PROSITE" id="PS51318">
    <property type="entry name" value="TAT"/>
    <property type="match status" value="1"/>
</dbReference>
<dbReference type="EMBL" id="FNPH01000001">
    <property type="protein sequence ID" value="SDX97372.1"/>
    <property type="molecule type" value="Genomic_DNA"/>
</dbReference>
<dbReference type="SUPFAM" id="SSF53850">
    <property type="entry name" value="Periplasmic binding protein-like II"/>
    <property type="match status" value="1"/>
</dbReference>
<evidence type="ECO:0000256" key="1">
    <source>
        <dbReference type="SAM" id="SignalP"/>
    </source>
</evidence>
<sequence>MPPTAVSPTRRRLLLAPALAAALVLVGAAAACGGGDDAGAGDKRVQLSVFWWGGEKRAELTEQALRLYSSRHPEVTFKVTWQGNTGYYDKLATQAAGGNAPDLFQIDDNYLSEYTDRKVILDLTPYVADNRIDLSKFPSSLAQYGQVGGRTMAVAGAANTPAMVYNRTLLKNLGLPEPRIGMTYDELIAWGSRVTDRSRGRVAGTMDPSADYKALWLWLRSQDKDLYRGRQIGFTEDDLTRWFELWRRAHAAGATPDAATLRVANNGDVSRQLVATRKAATSFMWSNQLTELQKYTTDELGVVSYPGDPQAQWARASMYWAAFRGTRHPDVVVDVINFLVNDPEAGRILGTERGLSSNTEIRQLVQAGLTDERMKATAAFETAMVERFGPAPVPPPRGHPRVRALLITAAENVQAGRATPRQAAAEFIAQANAALAG</sequence>
<dbReference type="PANTHER" id="PTHR43649:SF30">
    <property type="entry name" value="ABC TRANSPORTER SUBSTRATE-BINDING PROTEIN"/>
    <property type="match status" value="1"/>
</dbReference>
<reference evidence="3" key="1">
    <citation type="submission" date="2016-10" db="EMBL/GenBank/DDBJ databases">
        <authorList>
            <person name="Varghese N."/>
            <person name="Submissions S."/>
        </authorList>
    </citation>
    <scope>NUCLEOTIDE SEQUENCE [LARGE SCALE GENOMIC DNA]</scope>
    <source>
        <strain evidence="3">DSM 45245</strain>
    </source>
</reference>
<dbReference type="InterPro" id="IPR050490">
    <property type="entry name" value="Bact_solute-bd_prot1"/>
</dbReference>
<dbReference type="Pfam" id="PF13416">
    <property type="entry name" value="SBP_bac_8"/>
    <property type="match status" value="1"/>
</dbReference>
<keyword evidence="3" id="KW-1185">Reference proteome</keyword>
<dbReference type="PANTHER" id="PTHR43649">
    <property type="entry name" value="ARABINOSE-BINDING PROTEIN-RELATED"/>
    <property type="match status" value="1"/>
</dbReference>
<feature type="chain" id="PRO_5017207858" evidence="1">
    <location>
        <begin position="31"/>
        <end position="437"/>
    </location>
</feature>
<dbReference type="Proteomes" id="UP000242415">
    <property type="component" value="Unassembled WGS sequence"/>
</dbReference>
<feature type="signal peptide" evidence="1">
    <location>
        <begin position="1"/>
        <end position="30"/>
    </location>
</feature>
<dbReference type="Gene3D" id="3.40.190.10">
    <property type="entry name" value="Periplasmic binding protein-like II"/>
    <property type="match status" value="2"/>
</dbReference>
<protein>
    <submittedName>
        <fullName evidence="2">Carbohydrate ABC transporter substrate-binding protein, CUT1 family</fullName>
    </submittedName>
</protein>
<dbReference type="InterPro" id="IPR006059">
    <property type="entry name" value="SBP"/>
</dbReference>
<gene>
    <name evidence="2" type="ORF">SAMN05444365_101252</name>
</gene>